<keyword evidence="3" id="KW-1185">Reference proteome</keyword>
<feature type="transmembrane region" description="Helical" evidence="1">
    <location>
        <begin position="12"/>
        <end position="32"/>
    </location>
</feature>
<reference evidence="2 3" key="1">
    <citation type="submission" date="2020-03" db="EMBL/GenBank/DDBJ databases">
        <title>The Isolation and Genome Sequence of a Novel Cyanophage S-N03 from the Huanghai Sea, China.</title>
        <authorList>
            <person name="Jiang T."/>
        </authorList>
    </citation>
    <scope>NUCLEOTIDE SEQUENCE [LARGE SCALE GENOMIC DNA]</scope>
</reference>
<dbReference type="GeneID" id="77945196"/>
<keyword evidence="1" id="KW-0812">Transmembrane</keyword>
<keyword evidence="1" id="KW-1133">Transmembrane helix</keyword>
<evidence type="ECO:0000313" key="2">
    <source>
        <dbReference type="EMBL" id="QIN96662.1"/>
    </source>
</evidence>
<name>A0A6G8R5K4_9CAUD</name>
<sequence>MNREYSPKDAAIIITTIFGLWIGVLALATYNVQVITQQEYSNVAK</sequence>
<protein>
    <submittedName>
        <fullName evidence="2">Uncharacterized protein</fullName>
    </submittedName>
</protein>
<dbReference type="RefSeq" id="YP_010669042.1">
    <property type="nucleotide sequence ID" value="NC_070959.1"/>
</dbReference>
<keyword evidence="1" id="KW-0472">Membrane</keyword>
<evidence type="ECO:0000313" key="3">
    <source>
        <dbReference type="Proteomes" id="UP000502617"/>
    </source>
</evidence>
<dbReference type="KEGG" id="vg:77945196"/>
<organism evidence="2 3">
    <name type="scientific">Synechococcus phage S-N03</name>
    <dbReference type="NCBI Taxonomy" id="2718943"/>
    <lineage>
        <taxon>Viruses</taxon>
        <taxon>Duplodnaviria</taxon>
        <taxon>Heunggongvirae</taxon>
        <taxon>Uroviricota</taxon>
        <taxon>Caudoviricetes</taxon>
        <taxon>Pantevenvirales</taxon>
        <taxon>Kyanoviridae</taxon>
        <taxon>Huanghaivirus</taxon>
        <taxon>Huanghaivirus snothree</taxon>
    </lineage>
</organism>
<evidence type="ECO:0000256" key="1">
    <source>
        <dbReference type="SAM" id="Phobius"/>
    </source>
</evidence>
<proteinExistence type="predicted"/>
<dbReference type="Proteomes" id="UP000502617">
    <property type="component" value="Segment"/>
</dbReference>
<accession>A0A6G8R5K4</accession>
<dbReference type="EMBL" id="MT162466">
    <property type="protein sequence ID" value="QIN96662.1"/>
    <property type="molecule type" value="Genomic_DNA"/>
</dbReference>